<evidence type="ECO:0008006" key="5">
    <source>
        <dbReference type="Google" id="ProtNLM"/>
    </source>
</evidence>
<gene>
    <name evidence="3" type="ORF">A11Q_755</name>
</gene>
<dbReference type="eggNOG" id="COG3167">
    <property type="taxonomic scope" value="Bacteria"/>
</dbReference>
<dbReference type="HOGENOM" id="CLU_1275631_0_0_7"/>
<dbReference type="AlphaFoldDB" id="M4V972"/>
<keyword evidence="4" id="KW-1185">Reference proteome</keyword>
<dbReference type="InterPro" id="IPR014717">
    <property type="entry name" value="Transl_elong_EF1B/ribsomal_bS6"/>
</dbReference>
<keyword evidence="2" id="KW-0812">Transmembrane</keyword>
<keyword evidence="2" id="KW-0472">Membrane</keyword>
<dbReference type="KEGG" id="bex:A11Q_755"/>
<feature type="transmembrane region" description="Helical" evidence="2">
    <location>
        <begin position="12"/>
        <end position="31"/>
    </location>
</feature>
<proteinExistence type="predicted"/>
<dbReference type="EMBL" id="CP003537">
    <property type="protein sequence ID" value="AGH94975.1"/>
    <property type="molecule type" value="Genomic_DNA"/>
</dbReference>
<sequence length="216" mass="23986">MKALKLISELSLSRMLVIAILATVGYFFLYFNDGSFFKSQIASLRGMIAEEEAKRVDIEKVMKKEEEMRGNLLQLERNLEVVKSKIPNDFKDTQMSAIINSASAVSGINVVELFTAPAGFEAPQVMRGPGEMLRPEDLVEEVKFTITVSGSYDAFIRFLDVLTKEDKVIKIRNFAIERSSTGIDDDAIRFKGEIVGFKQSAAARSRSGVTQQGGTQ</sequence>
<keyword evidence="2" id="KW-1133">Transmembrane helix</keyword>
<evidence type="ECO:0000256" key="2">
    <source>
        <dbReference type="SAM" id="Phobius"/>
    </source>
</evidence>
<keyword evidence="1" id="KW-0175">Coiled coil</keyword>
<evidence type="ECO:0000256" key="1">
    <source>
        <dbReference type="SAM" id="Coils"/>
    </source>
</evidence>
<evidence type="ECO:0000313" key="3">
    <source>
        <dbReference type="EMBL" id="AGH94975.1"/>
    </source>
</evidence>
<accession>M4V972</accession>
<reference evidence="3 4" key="1">
    <citation type="journal article" date="2013" name="ISME J.">
        <title>By their genes ye shall know them: genomic signatures of predatory bacteria.</title>
        <authorList>
            <person name="Pasternak Z."/>
            <person name="Pietrokovski S."/>
            <person name="Rotem O."/>
            <person name="Gophna U."/>
            <person name="Lurie-Weinberger M.N."/>
            <person name="Jurkevitch E."/>
        </authorList>
    </citation>
    <scope>NUCLEOTIDE SEQUENCE [LARGE SCALE GENOMIC DNA]</scope>
    <source>
        <strain evidence="3 4">JSS</strain>
    </source>
</reference>
<dbReference type="Proteomes" id="UP000012040">
    <property type="component" value="Chromosome"/>
</dbReference>
<dbReference type="PATRIC" id="fig|1184267.3.peg.764"/>
<protein>
    <recommendedName>
        <fullName evidence="5">Pilus assembly protein PilO</fullName>
    </recommendedName>
</protein>
<name>M4V972_9BACT</name>
<dbReference type="Gene3D" id="3.30.70.60">
    <property type="match status" value="1"/>
</dbReference>
<feature type="coiled-coil region" evidence="1">
    <location>
        <begin position="48"/>
        <end position="85"/>
    </location>
</feature>
<dbReference type="STRING" id="1184267.A11Q_755"/>
<evidence type="ECO:0000313" key="4">
    <source>
        <dbReference type="Proteomes" id="UP000012040"/>
    </source>
</evidence>
<dbReference type="RefSeq" id="WP_015469465.1">
    <property type="nucleotide sequence ID" value="NC_020813.1"/>
</dbReference>
<organism evidence="3 4">
    <name type="scientific">Pseudobdellovibrio exovorus JSS</name>
    <dbReference type="NCBI Taxonomy" id="1184267"/>
    <lineage>
        <taxon>Bacteria</taxon>
        <taxon>Pseudomonadati</taxon>
        <taxon>Bdellovibrionota</taxon>
        <taxon>Bdellovibrionia</taxon>
        <taxon>Bdellovibrionales</taxon>
        <taxon>Pseudobdellovibrionaceae</taxon>
        <taxon>Pseudobdellovibrio</taxon>
    </lineage>
</organism>